<protein>
    <submittedName>
        <fullName evidence="2">Uncharacterized protein</fullName>
    </submittedName>
</protein>
<feature type="region of interest" description="Disordered" evidence="1">
    <location>
        <begin position="35"/>
        <end position="88"/>
    </location>
</feature>
<dbReference type="KEGG" id="tpe:Tpen_1783"/>
<dbReference type="OrthoDB" id="31583at2157"/>
<dbReference type="RefSeq" id="WP_011753443.1">
    <property type="nucleotide sequence ID" value="NC_008698.1"/>
</dbReference>
<name>A1S148_THEPD</name>
<dbReference type="Proteomes" id="UP000000641">
    <property type="component" value="Chromosome"/>
</dbReference>
<evidence type="ECO:0000313" key="3">
    <source>
        <dbReference type="Proteomes" id="UP000000641"/>
    </source>
</evidence>
<evidence type="ECO:0000313" key="2">
    <source>
        <dbReference type="EMBL" id="ABL79178.1"/>
    </source>
</evidence>
<proteinExistence type="predicted"/>
<dbReference type="HOGENOM" id="CLU_1173418_0_0_2"/>
<reference evidence="3" key="1">
    <citation type="journal article" date="2008" name="J. Bacteriol.">
        <title>Genome sequence of Thermofilum pendens reveals an exceptional loss of biosynthetic pathways without genome reduction.</title>
        <authorList>
            <person name="Anderson I."/>
            <person name="Rodriguez J."/>
            <person name="Susanti D."/>
            <person name="Porat I."/>
            <person name="Reich C."/>
            <person name="Ulrich L.E."/>
            <person name="Elkins J.G."/>
            <person name="Mavromatis K."/>
            <person name="Lykidis A."/>
            <person name="Kim E."/>
            <person name="Thompson L.S."/>
            <person name="Nolan M."/>
            <person name="Land M."/>
            <person name="Copeland A."/>
            <person name="Lapidus A."/>
            <person name="Lucas S."/>
            <person name="Detter C."/>
            <person name="Zhulin I.B."/>
            <person name="Olsen G.J."/>
            <person name="Whitman W."/>
            <person name="Mukhopadhyay B."/>
            <person name="Bristow J."/>
            <person name="Kyrpides N."/>
        </authorList>
    </citation>
    <scope>NUCLEOTIDE SEQUENCE [LARGE SCALE GENOMIC DNA]</scope>
    <source>
        <strain evidence="3">DSM 2475 / Hrk 5</strain>
    </source>
</reference>
<dbReference type="AlphaFoldDB" id="A1S148"/>
<organism evidence="2 3">
    <name type="scientific">Thermofilum pendens (strain DSM 2475 / Hrk 5)</name>
    <dbReference type="NCBI Taxonomy" id="368408"/>
    <lineage>
        <taxon>Archaea</taxon>
        <taxon>Thermoproteota</taxon>
        <taxon>Thermoprotei</taxon>
        <taxon>Thermofilales</taxon>
        <taxon>Thermofilaceae</taxon>
        <taxon>Thermofilum</taxon>
    </lineage>
</organism>
<accession>A1S148</accession>
<dbReference type="GeneID" id="4601927"/>
<gene>
    <name evidence="2" type="ordered locus">Tpen_1783</name>
</gene>
<feature type="compositionally biased region" description="Pro residues" evidence="1">
    <location>
        <begin position="39"/>
        <end position="49"/>
    </location>
</feature>
<sequence>MGLVDAKPILAVGLLVAATLLLVALAWYDVESRTAPLPRVNPTPQPRQPPAGAEQGPETGGEPRNASLPSTSGSTAGQGGTAPVAGNLTGGGSPCPSCNVSAPGNWSPGAWRVIYALKIIVTGGPESNASAVPVLGNLSVEVVSVDRSGYQGSCVATMKQRTEGGVAYVDVTIPVSMDKCYSIKPRLVKASPSEVVYELDPVEDPGGFCHGCAKFTLKISYLPPGSYQSCLVPYKW</sequence>
<evidence type="ECO:0000256" key="1">
    <source>
        <dbReference type="SAM" id="MobiDB-lite"/>
    </source>
</evidence>
<keyword evidence="3" id="KW-1185">Reference proteome</keyword>
<dbReference type="EnsemblBacteria" id="ABL79178">
    <property type="protein sequence ID" value="ABL79178"/>
    <property type="gene ID" value="Tpen_1783"/>
</dbReference>
<dbReference type="EMBL" id="CP000505">
    <property type="protein sequence ID" value="ABL79178.1"/>
    <property type="molecule type" value="Genomic_DNA"/>
</dbReference>